<evidence type="ECO:0000313" key="2">
    <source>
        <dbReference type="Proteomes" id="UP000515121"/>
    </source>
</evidence>
<dbReference type="InterPro" id="IPR014729">
    <property type="entry name" value="Rossmann-like_a/b/a_fold"/>
</dbReference>
<dbReference type="CDD" id="cd23659">
    <property type="entry name" value="USP_At3g01520-like"/>
    <property type="match status" value="1"/>
</dbReference>
<name>A0A6P5Z978_DURZI</name>
<dbReference type="PANTHER" id="PTHR46553">
    <property type="entry name" value="ADENINE NUCLEOTIDE ALPHA HYDROLASES-LIKE SUPERFAMILY PROTEIN"/>
    <property type="match status" value="1"/>
</dbReference>
<keyword evidence="2" id="KW-1185">Reference proteome</keyword>
<dbReference type="PRINTS" id="PR01438">
    <property type="entry name" value="UNVRSLSTRESS"/>
</dbReference>
<evidence type="ECO:0000313" key="3">
    <source>
        <dbReference type="RefSeq" id="XP_022749037.1"/>
    </source>
</evidence>
<dbReference type="SUPFAM" id="SSF52402">
    <property type="entry name" value="Adenine nucleotide alpha hydrolases-like"/>
    <property type="match status" value="1"/>
</dbReference>
<dbReference type="GeneID" id="111298576"/>
<protein>
    <submittedName>
        <fullName evidence="3">Uncharacterized protein LOC111298576</fullName>
    </submittedName>
</protein>
<evidence type="ECO:0000259" key="1">
    <source>
        <dbReference type="Pfam" id="PF00582"/>
    </source>
</evidence>
<dbReference type="AlphaFoldDB" id="A0A6P5Z978"/>
<dbReference type="RefSeq" id="XP_022749037.1">
    <property type="nucleotide sequence ID" value="XM_022893302.1"/>
</dbReference>
<feature type="domain" description="UspA" evidence="1">
    <location>
        <begin position="8"/>
        <end position="151"/>
    </location>
</feature>
<reference evidence="3" key="1">
    <citation type="submission" date="2025-08" db="UniProtKB">
        <authorList>
            <consortium name="RefSeq"/>
        </authorList>
    </citation>
    <scope>IDENTIFICATION</scope>
    <source>
        <tissue evidence="3">Fruit stalk</tissue>
    </source>
</reference>
<accession>A0A6P5Z978</accession>
<gene>
    <name evidence="3" type="primary">LOC111298576</name>
</gene>
<organism evidence="2 3">
    <name type="scientific">Durio zibethinus</name>
    <name type="common">Durian</name>
    <dbReference type="NCBI Taxonomy" id="66656"/>
    <lineage>
        <taxon>Eukaryota</taxon>
        <taxon>Viridiplantae</taxon>
        <taxon>Streptophyta</taxon>
        <taxon>Embryophyta</taxon>
        <taxon>Tracheophyta</taxon>
        <taxon>Spermatophyta</taxon>
        <taxon>Magnoliopsida</taxon>
        <taxon>eudicotyledons</taxon>
        <taxon>Gunneridae</taxon>
        <taxon>Pentapetalae</taxon>
        <taxon>rosids</taxon>
        <taxon>malvids</taxon>
        <taxon>Malvales</taxon>
        <taxon>Malvaceae</taxon>
        <taxon>Helicteroideae</taxon>
        <taxon>Durio</taxon>
    </lineage>
</organism>
<dbReference type="Proteomes" id="UP000515121">
    <property type="component" value="Unplaced"/>
</dbReference>
<dbReference type="Pfam" id="PF00582">
    <property type="entry name" value="Usp"/>
    <property type="match status" value="1"/>
</dbReference>
<dbReference type="OrthoDB" id="843225at2759"/>
<dbReference type="KEGG" id="dzi:111298576"/>
<dbReference type="InterPro" id="IPR006016">
    <property type="entry name" value="UspA"/>
</dbReference>
<dbReference type="Gene3D" id="3.40.50.620">
    <property type="entry name" value="HUPs"/>
    <property type="match status" value="1"/>
</dbReference>
<dbReference type="InterPro" id="IPR006015">
    <property type="entry name" value="Universal_stress_UspA"/>
</dbReference>
<proteinExistence type="predicted"/>
<sequence length="157" mass="17342">MVQGKPIMLVAMDDSSHSLYALEWTLDHFFTPFGSNHPFELLVIHARPHAISVLGLGGPATADVIPLVEIDLKKADTRMIQKVQELCKKKSLNNVSVEVIEGDPRNVMCEAVEKPTLVMGSHGYGIVKRAVLGSVSDYYAHHAHFSVMIVKKPKEKV</sequence>
<dbReference type="PANTHER" id="PTHR46553:SF3">
    <property type="entry name" value="ADENINE NUCLEOTIDE ALPHA HYDROLASES-LIKE SUPERFAMILY PROTEIN"/>
    <property type="match status" value="1"/>
</dbReference>